<dbReference type="HOGENOM" id="CLU_012494_6_2_1"/>
<dbReference type="GO" id="GO:0016787">
    <property type="term" value="F:hydrolase activity"/>
    <property type="evidence" value="ECO:0007669"/>
    <property type="project" value="UniProtKB-KW"/>
</dbReference>
<dbReference type="EMBL" id="KE145371">
    <property type="protein sequence ID" value="EPE25653.1"/>
    <property type="molecule type" value="Genomic_DNA"/>
</dbReference>
<dbReference type="Proteomes" id="UP000016922">
    <property type="component" value="Unassembled WGS sequence"/>
</dbReference>
<evidence type="ECO:0000313" key="5">
    <source>
        <dbReference type="Proteomes" id="UP000016922"/>
    </source>
</evidence>
<dbReference type="KEGG" id="glz:GLAREA_01565"/>
<dbReference type="InterPro" id="IPR013094">
    <property type="entry name" value="AB_hydrolase_3"/>
</dbReference>
<dbReference type="Gene3D" id="3.40.50.1820">
    <property type="entry name" value="alpha/beta hydrolase"/>
    <property type="match status" value="1"/>
</dbReference>
<protein>
    <submittedName>
        <fullName evidence="4">Alpha/beta-Hydrolase</fullName>
    </submittedName>
</protein>
<dbReference type="AlphaFoldDB" id="S3DGB7"/>
<dbReference type="Pfam" id="PF07859">
    <property type="entry name" value="Abhydrolase_3"/>
    <property type="match status" value="1"/>
</dbReference>
<dbReference type="SUPFAM" id="SSF53474">
    <property type="entry name" value="alpha/beta-Hydrolases"/>
    <property type="match status" value="1"/>
</dbReference>
<sequence>MSSHKTTPSSSSHPSSTGQSSTGQSSSSRPSGARTSSSKTSKSSGSKTSTAKRITRGLAILIPSSDKEVKKRLRVVSSPKMGSMSPNTSAAKFDCYPPYPLHASVKDKLDPAYVAFYNKHVVNKQQVHLQPVAASRTSGVLIPGGGPQLSVGRVEDIVVKRRETKGPDVRCRVFIPEGEPPVEGWPLARQGWPLMVYYHGGGWVLGNLDTENTVCSHLCARSRCVVVTVDYRLAPESPYPTAVHDSWEALTYMLTTGIKRFNLNPTLIAVGGSSAGGNLAAVMTHKLLTYNSEHPESPLPFFKAQLLIVPVTDNTASVWNNDSWRQYEFTPALPAAKMEWYRNHYLPDEKRRGEPEASPLFYTDNGGGVKERWRRLPRALVVVGELDVLRDEGVAYAQRLSKNGVDVQFKVMKGMPHPFLAMDGVLKQGRDTISYMVQMLNEVFAYNN</sequence>
<dbReference type="InterPro" id="IPR029058">
    <property type="entry name" value="AB_hydrolase_fold"/>
</dbReference>
<reference evidence="4 5" key="1">
    <citation type="journal article" date="2013" name="BMC Genomics">
        <title>Genomics-driven discovery of the pneumocandin biosynthetic gene cluster in the fungus Glarea lozoyensis.</title>
        <authorList>
            <person name="Chen L."/>
            <person name="Yue Q."/>
            <person name="Zhang X."/>
            <person name="Xiang M."/>
            <person name="Wang C."/>
            <person name="Li S."/>
            <person name="Che Y."/>
            <person name="Ortiz-Lopez F.J."/>
            <person name="Bills G.F."/>
            <person name="Liu X."/>
            <person name="An Z."/>
        </authorList>
    </citation>
    <scope>NUCLEOTIDE SEQUENCE [LARGE SCALE GENOMIC DNA]</scope>
    <source>
        <strain evidence="5">ATCC 20868 / MF5171</strain>
    </source>
</reference>
<keyword evidence="5" id="KW-1185">Reference proteome</keyword>
<organism evidence="4 5">
    <name type="scientific">Glarea lozoyensis (strain ATCC 20868 / MF5171)</name>
    <dbReference type="NCBI Taxonomy" id="1116229"/>
    <lineage>
        <taxon>Eukaryota</taxon>
        <taxon>Fungi</taxon>
        <taxon>Dikarya</taxon>
        <taxon>Ascomycota</taxon>
        <taxon>Pezizomycotina</taxon>
        <taxon>Leotiomycetes</taxon>
        <taxon>Helotiales</taxon>
        <taxon>Helotiaceae</taxon>
        <taxon>Glarea</taxon>
    </lineage>
</organism>
<dbReference type="OrthoDB" id="408631at2759"/>
<evidence type="ECO:0000256" key="1">
    <source>
        <dbReference type="ARBA" id="ARBA00022801"/>
    </source>
</evidence>
<dbReference type="OMA" id="CPPDAFF"/>
<dbReference type="RefSeq" id="XP_008086972.1">
    <property type="nucleotide sequence ID" value="XM_008088781.1"/>
</dbReference>
<feature type="domain" description="Alpha/beta hydrolase fold-3" evidence="3">
    <location>
        <begin position="195"/>
        <end position="420"/>
    </location>
</feature>
<name>S3DGB7_GLAL2</name>
<feature type="compositionally biased region" description="Low complexity" evidence="2">
    <location>
        <begin position="1"/>
        <end position="52"/>
    </location>
</feature>
<accession>S3DGB7</accession>
<dbReference type="GeneID" id="19460623"/>
<dbReference type="InterPro" id="IPR050300">
    <property type="entry name" value="GDXG_lipolytic_enzyme"/>
</dbReference>
<evidence type="ECO:0000259" key="3">
    <source>
        <dbReference type="Pfam" id="PF07859"/>
    </source>
</evidence>
<gene>
    <name evidence="4" type="ORF">GLAREA_01565</name>
</gene>
<evidence type="ECO:0000256" key="2">
    <source>
        <dbReference type="SAM" id="MobiDB-lite"/>
    </source>
</evidence>
<dbReference type="PANTHER" id="PTHR48081">
    <property type="entry name" value="AB HYDROLASE SUPERFAMILY PROTEIN C4A8.06C"/>
    <property type="match status" value="1"/>
</dbReference>
<dbReference type="PANTHER" id="PTHR48081:SF8">
    <property type="entry name" value="ALPHA_BETA HYDROLASE FOLD-3 DOMAIN-CONTAINING PROTEIN-RELATED"/>
    <property type="match status" value="1"/>
</dbReference>
<feature type="region of interest" description="Disordered" evidence="2">
    <location>
        <begin position="1"/>
        <end position="59"/>
    </location>
</feature>
<proteinExistence type="predicted"/>
<dbReference type="eggNOG" id="KOG1515">
    <property type="taxonomic scope" value="Eukaryota"/>
</dbReference>
<keyword evidence="1 4" id="KW-0378">Hydrolase</keyword>
<evidence type="ECO:0000313" key="4">
    <source>
        <dbReference type="EMBL" id="EPE25653.1"/>
    </source>
</evidence>